<organism evidence="1 2">
    <name type="scientific">Fusarium flagelliforme</name>
    <dbReference type="NCBI Taxonomy" id="2675880"/>
    <lineage>
        <taxon>Eukaryota</taxon>
        <taxon>Fungi</taxon>
        <taxon>Dikarya</taxon>
        <taxon>Ascomycota</taxon>
        <taxon>Pezizomycotina</taxon>
        <taxon>Sordariomycetes</taxon>
        <taxon>Hypocreomycetidae</taxon>
        <taxon>Hypocreales</taxon>
        <taxon>Nectriaceae</taxon>
        <taxon>Fusarium</taxon>
        <taxon>Fusarium incarnatum-equiseti species complex</taxon>
    </lineage>
</organism>
<evidence type="ECO:0000313" key="2">
    <source>
        <dbReference type="Proteomes" id="UP000265631"/>
    </source>
</evidence>
<comment type="caution">
    <text evidence="1">The sequence shown here is derived from an EMBL/GenBank/DDBJ whole genome shotgun (WGS) entry which is preliminary data.</text>
</comment>
<dbReference type="GO" id="GO:0030681">
    <property type="term" value="C:multimeric ribonuclease P complex"/>
    <property type="evidence" value="ECO:0007669"/>
    <property type="project" value="TreeGrafter"/>
</dbReference>
<name>A0A395MH15_9HYPO</name>
<proteinExistence type="predicted"/>
<protein>
    <submittedName>
        <fullName evidence="1">Ribonuclease p/mrp protein subunit pop1</fullName>
    </submittedName>
</protein>
<dbReference type="AlphaFoldDB" id="A0A395MH15"/>
<dbReference type="STRING" id="2594813.A0A395MH15"/>
<dbReference type="InterPro" id="IPR013893">
    <property type="entry name" value="RNase_P_Rpp40"/>
</dbReference>
<dbReference type="GO" id="GO:0000172">
    <property type="term" value="C:ribonuclease MRP complex"/>
    <property type="evidence" value="ECO:0007669"/>
    <property type="project" value="TreeGrafter"/>
</dbReference>
<dbReference type="Proteomes" id="UP000265631">
    <property type="component" value="Unassembled WGS sequence"/>
</dbReference>
<reference evidence="1 2" key="1">
    <citation type="journal article" date="2018" name="PLoS Pathog.">
        <title>Evolution of structural diversity of trichothecenes, a family of toxins produced by plant pathogenic and entomopathogenic fungi.</title>
        <authorList>
            <person name="Proctor R.H."/>
            <person name="McCormick S.P."/>
            <person name="Kim H.S."/>
            <person name="Cardoza R.E."/>
            <person name="Stanley A.M."/>
            <person name="Lindo L."/>
            <person name="Kelly A."/>
            <person name="Brown D.W."/>
            <person name="Lee T."/>
            <person name="Vaughan M.M."/>
            <person name="Alexander N.J."/>
            <person name="Busman M."/>
            <person name="Gutierrez S."/>
        </authorList>
    </citation>
    <scope>NUCLEOTIDE SEQUENCE [LARGE SCALE GENOMIC DNA]</scope>
    <source>
        <strain evidence="1 2">NRRL 13405</strain>
    </source>
</reference>
<dbReference type="Pfam" id="PF08584">
    <property type="entry name" value="Ribonuc_P_40"/>
    <property type="match status" value="2"/>
</dbReference>
<keyword evidence="2" id="KW-1185">Reference proteome</keyword>
<sequence>MFPAAAPSIYQSSKCFVTYGTMGHVDTNQAPRKGKPWAAITSLDFIHKVDLILPAEVHDAVSEQLAKTSKPPRYSRVVMSLGDVLQGEFFTEYIKRGDILMLSEGQTTVGTLFTLREGVLAMFVDKETYERAGLPGKPFGPKGGRGTKPRWTPNPDPIQQFFPTAFTSTPIASQDLAVLQPNLDVDPEVLAENDREALEYFATESYEWLSLIRLTSPRVKPRDSIDPYLSRYCVPGDKTQESRICKISWEGFMSTQWLHGLLMGVLAVCPSGTWFSLGATCFSKSVPGTSDELTILRPPNAAGKYLMWEIKAST</sequence>
<dbReference type="GO" id="GO:0000447">
    <property type="term" value="P:endonucleolytic cleavage in ITS1 to separate SSU-rRNA from 5.8S rRNA and LSU-rRNA from tricistronic rRNA transcript (SSU-rRNA, 5.8S rRNA, LSU-rRNA)"/>
    <property type="evidence" value="ECO:0007669"/>
    <property type="project" value="TreeGrafter"/>
</dbReference>
<dbReference type="GO" id="GO:0004526">
    <property type="term" value="F:ribonuclease P activity"/>
    <property type="evidence" value="ECO:0007669"/>
    <property type="project" value="TreeGrafter"/>
</dbReference>
<dbReference type="PANTHER" id="PTHR15396:SF1">
    <property type="entry name" value="RIBONUCLEASE P PROTEIN SUBUNIT P40"/>
    <property type="match status" value="1"/>
</dbReference>
<dbReference type="EMBL" id="PXXK01000293">
    <property type="protein sequence ID" value="RFN46543.1"/>
    <property type="molecule type" value="Genomic_DNA"/>
</dbReference>
<dbReference type="PANTHER" id="PTHR15396">
    <property type="entry name" value="RIBONUCLEASE P PROTEIN SUBUNIT P40"/>
    <property type="match status" value="1"/>
</dbReference>
<accession>A0A395MH15</accession>
<gene>
    <name evidence="1" type="ORF">FIE12Z_9218</name>
</gene>
<dbReference type="GO" id="GO:0000171">
    <property type="term" value="F:ribonuclease MRP activity"/>
    <property type="evidence" value="ECO:0007669"/>
    <property type="project" value="TreeGrafter"/>
</dbReference>
<dbReference type="GO" id="GO:0001682">
    <property type="term" value="P:tRNA 5'-leader removal"/>
    <property type="evidence" value="ECO:0007669"/>
    <property type="project" value="InterPro"/>
</dbReference>
<evidence type="ECO:0000313" key="1">
    <source>
        <dbReference type="EMBL" id="RFN46543.1"/>
    </source>
</evidence>